<dbReference type="SUPFAM" id="SSF52047">
    <property type="entry name" value="RNI-like"/>
    <property type="match status" value="1"/>
</dbReference>
<proteinExistence type="predicted"/>
<dbReference type="STRING" id="1230097.A0A423X0N4"/>
<dbReference type="InParanoid" id="A0A423X0N4"/>
<reference evidence="3 4" key="1">
    <citation type="submission" date="2015-09" db="EMBL/GenBank/DDBJ databases">
        <title>Host preference determinants of Valsa canker pathogens revealed by comparative genomics.</title>
        <authorList>
            <person name="Yin Z."/>
            <person name="Huang L."/>
        </authorList>
    </citation>
    <scope>NUCLEOTIDE SEQUENCE [LARGE SCALE GENOMIC DNA]</scope>
    <source>
        <strain evidence="3 4">SXYLt</strain>
    </source>
</reference>
<dbReference type="InterPro" id="IPR032675">
    <property type="entry name" value="LRR_dom_sf"/>
</dbReference>
<evidence type="ECO:0000259" key="2">
    <source>
        <dbReference type="PROSITE" id="PS50181"/>
    </source>
</evidence>
<organism evidence="3 4">
    <name type="scientific">Cytospora leucostoma</name>
    <dbReference type="NCBI Taxonomy" id="1230097"/>
    <lineage>
        <taxon>Eukaryota</taxon>
        <taxon>Fungi</taxon>
        <taxon>Dikarya</taxon>
        <taxon>Ascomycota</taxon>
        <taxon>Pezizomycotina</taxon>
        <taxon>Sordariomycetes</taxon>
        <taxon>Sordariomycetidae</taxon>
        <taxon>Diaporthales</taxon>
        <taxon>Cytosporaceae</taxon>
        <taxon>Cytospora</taxon>
    </lineage>
</organism>
<name>A0A423X0N4_9PEZI</name>
<feature type="region of interest" description="Disordered" evidence="1">
    <location>
        <begin position="469"/>
        <end position="504"/>
    </location>
</feature>
<evidence type="ECO:0000313" key="3">
    <source>
        <dbReference type="EMBL" id="ROW09317.1"/>
    </source>
</evidence>
<dbReference type="InterPro" id="IPR001810">
    <property type="entry name" value="F-box_dom"/>
</dbReference>
<dbReference type="PROSITE" id="PS50181">
    <property type="entry name" value="FBOX"/>
    <property type="match status" value="1"/>
</dbReference>
<evidence type="ECO:0000313" key="4">
    <source>
        <dbReference type="Proteomes" id="UP000285146"/>
    </source>
</evidence>
<accession>A0A423X0N4</accession>
<feature type="domain" description="F-box" evidence="2">
    <location>
        <begin position="5"/>
        <end position="54"/>
    </location>
</feature>
<dbReference type="Proteomes" id="UP000285146">
    <property type="component" value="Unassembled WGS sequence"/>
</dbReference>
<keyword evidence="4" id="KW-1185">Reference proteome</keyword>
<dbReference type="Pfam" id="PF00646">
    <property type="entry name" value="F-box"/>
    <property type="match status" value="1"/>
</dbReference>
<gene>
    <name evidence="3" type="ORF">VPNG_05861</name>
</gene>
<sequence>MQSQDISLVGLPRELLDNIARYLPTKDFNALRSTSKVMEDKVFPYWANCFFRKRQFMIDPFSLKTLVDISEHKSLSKVMVHLVIGLDDFMGVDAQMIQNGETFNQWRSAAYAQQTLLLSGIAANLLSTALHNLPNLKTVDLRDFDSPTRYRDAVGQQPCYWRSYGHSNYGQWKHAISGSSRRIPFCNYVFQAVLAALDQCSPELGSLEVILKKKHQGLSEDSFALFPVLGAGLKRTLHGLTKLHLDVAGQMFDNVASHGGSFTTPQGATTYLRGFLSRTTNVTWLRLNFETFTGRSEAVNSFFGWLGLDPDSAPPAGDSKWNEFNPAPVALPLRRLDIGITTIRADVLCKALAKFSDLESICIKETLLDMTDDHSPTQGDFDNEDADEGGDSIWASLIRGLSKTNPRLKHLSLSNLRQRCKQNRPDSVVFYDGDSKAYQSTLSITNVDHAKLNQLARKAWTWRGLDHMQSRGENRQALDNEDEDLDEFEDEDEEEEEDSSDDED</sequence>
<evidence type="ECO:0000256" key="1">
    <source>
        <dbReference type="SAM" id="MobiDB-lite"/>
    </source>
</evidence>
<dbReference type="EMBL" id="LKEB01000031">
    <property type="protein sequence ID" value="ROW09317.1"/>
    <property type="molecule type" value="Genomic_DNA"/>
</dbReference>
<dbReference type="Gene3D" id="3.80.10.10">
    <property type="entry name" value="Ribonuclease Inhibitor"/>
    <property type="match status" value="1"/>
</dbReference>
<feature type="compositionally biased region" description="Basic and acidic residues" evidence="1">
    <location>
        <begin position="469"/>
        <end position="478"/>
    </location>
</feature>
<dbReference type="OrthoDB" id="5279008at2759"/>
<dbReference type="AlphaFoldDB" id="A0A423X0N4"/>
<comment type="caution">
    <text evidence="3">The sequence shown here is derived from an EMBL/GenBank/DDBJ whole genome shotgun (WGS) entry which is preliminary data.</text>
</comment>
<feature type="compositionally biased region" description="Acidic residues" evidence="1">
    <location>
        <begin position="479"/>
        <end position="504"/>
    </location>
</feature>
<protein>
    <recommendedName>
        <fullName evidence="2">F-box domain-containing protein</fullName>
    </recommendedName>
</protein>